<evidence type="ECO:0000256" key="2">
    <source>
        <dbReference type="ARBA" id="ARBA00022741"/>
    </source>
</evidence>
<dbReference type="GO" id="GO:0016887">
    <property type="term" value="F:ATP hydrolysis activity"/>
    <property type="evidence" value="ECO:0007669"/>
    <property type="project" value="InterPro"/>
</dbReference>
<evidence type="ECO:0000256" key="4">
    <source>
        <dbReference type="ARBA" id="ARBA00022967"/>
    </source>
</evidence>
<dbReference type="GO" id="GO:0005524">
    <property type="term" value="F:ATP binding"/>
    <property type="evidence" value="ECO:0007669"/>
    <property type="project" value="UniProtKB-KW"/>
</dbReference>
<keyword evidence="8" id="KW-1185">Reference proteome</keyword>
<dbReference type="PROSITE" id="PS00211">
    <property type="entry name" value="ABC_TRANSPORTER_1"/>
    <property type="match status" value="1"/>
</dbReference>
<dbReference type="SUPFAM" id="SSF52540">
    <property type="entry name" value="P-loop containing nucleoside triphosphate hydrolases"/>
    <property type="match status" value="1"/>
</dbReference>
<organism evidence="7 8">
    <name type="scientific">Desulfobotulus alkaliphilus</name>
    <dbReference type="NCBI Taxonomy" id="622671"/>
    <lineage>
        <taxon>Bacteria</taxon>
        <taxon>Pseudomonadati</taxon>
        <taxon>Thermodesulfobacteriota</taxon>
        <taxon>Desulfobacteria</taxon>
        <taxon>Desulfobacterales</taxon>
        <taxon>Desulfobacteraceae</taxon>
        <taxon>Desulfobotulus</taxon>
    </lineage>
</organism>
<evidence type="ECO:0000313" key="8">
    <source>
        <dbReference type="Proteomes" id="UP000318307"/>
    </source>
</evidence>
<dbReference type="EMBL" id="VLLC01000015">
    <property type="protein sequence ID" value="TWI71129.1"/>
    <property type="molecule type" value="Genomic_DNA"/>
</dbReference>
<name>A0A562RPZ2_9BACT</name>
<keyword evidence="4" id="KW-1278">Translocase</keyword>
<evidence type="ECO:0000259" key="6">
    <source>
        <dbReference type="PROSITE" id="PS50893"/>
    </source>
</evidence>
<evidence type="ECO:0000256" key="5">
    <source>
        <dbReference type="ARBA" id="ARBA00037066"/>
    </source>
</evidence>
<comment type="function">
    <text evidence="5">Part of the ABC transporter complex HmuTUV involved in hemin import. Responsible for energy coupling to the transport system.</text>
</comment>
<dbReference type="PANTHER" id="PTHR42794">
    <property type="entry name" value="HEMIN IMPORT ATP-BINDING PROTEIN HMUV"/>
    <property type="match status" value="1"/>
</dbReference>
<dbReference type="InterPro" id="IPR027417">
    <property type="entry name" value="P-loop_NTPase"/>
</dbReference>
<dbReference type="SMART" id="SM00382">
    <property type="entry name" value="AAA"/>
    <property type="match status" value="1"/>
</dbReference>
<evidence type="ECO:0000313" key="7">
    <source>
        <dbReference type="EMBL" id="TWI71129.1"/>
    </source>
</evidence>
<gene>
    <name evidence="7" type="ORF">LZ24_02094</name>
</gene>
<dbReference type="PANTHER" id="PTHR42794:SF1">
    <property type="entry name" value="HEMIN IMPORT ATP-BINDING PROTEIN HMUV"/>
    <property type="match status" value="1"/>
</dbReference>
<dbReference type="CDD" id="cd03214">
    <property type="entry name" value="ABC_Iron-Siderophores_B12_Hemin"/>
    <property type="match status" value="1"/>
</dbReference>
<reference evidence="7 8" key="1">
    <citation type="submission" date="2019-07" db="EMBL/GenBank/DDBJ databases">
        <title>Genome sequencing of 100 strains of the haloalkaliphilic chemolithoautotrophic sulfur-oxidizing bacterium Thioalkalivibrio.</title>
        <authorList>
            <person name="Muyzer G."/>
        </authorList>
    </citation>
    <scope>NUCLEOTIDE SEQUENCE [LARGE SCALE GENOMIC DNA]</scope>
    <source>
        <strain evidence="7 8">ASO4-4</strain>
    </source>
</reference>
<evidence type="ECO:0000256" key="1">
    <source>
        <dbReference type="ARBA" id="ARBA00022448"/>
    </source>
</evidence>
<dbReference type="InterPro" id="IPR003439">
    <property type="entry name" value="ABC_transporter-like_ATP-bd"/>
</dbReference>
<protein>
    <submittedName>
        <fullName evidence="7">Iron complex transport system ATP-binding protein</fullName>
    </submittedName>
</protein>
<dbReference type="AlphaFoldDB" id="A0A562RPZ2"/>
<comment type="caution">
    <text evidence="7">The sequence shown here is derived from an EMBL/GenBank/DDBJ whole genome shotgun (WGS) entry which is preliminary data.</text>
</comment>
<dbReference type="RefSeq" id="WP_186443061.1">
    <property type="nucleotide sequence ID" value="NZ_VLLC01000015.1"/>
</dbReference>
<accession>A0A562RPZ2</accession>
<dbReference type="Gene3D" id="3.40.50.300">
    <property type="entry name" value="P-loop containing nucleotide triphosphate hydrolases"/>
    <property type="match status" value="1"/>
</dbReference>
<evidence type="ECO:0000256" key="3">
    <source>
        <dbReference type="ARBA" id="ARBA00022840"/>
    </source>
</evidence>
<proteinExistence type="predicted"/>
<sequence length="261" mass="28324">MGELRGEALGFSRENDFLLGPLDVEVPQKGLCCIIGPNGGGKSTLLQILAGVLRPDRGRVLLEGRPVAQLQRREVAVRVGYLPQAVRSLYAFRTDAVVAMGRFPVDGGHIGRASAREAALAAMEKTGILHLKDRFISDLSGGERQRVLLASVLCRNPDYLLLDEPTTGLDPHHGAEFFSLLQKETRASAGALVVSHDINLAAAFADTLIFMDQGRILARGKPVDVMNSEVLARAYGRSMAVWPHPDGRGGRVLLPERKKFL</sequence>
<keyword evidence="3 7" id="KW-0067">ATP-binding</keyword>
<dbReference type="InterPro" id="IPR003593">
    <property type="entry name" value="AAA+_ATPase"/>
</dbReference>
<dbReference type="PROSITE" id="PS50893">
    <property type="entry name" value="ABC_TRANSPORTER_2"/>
    <property type="match status" value="1"/>
</dbReference>
<dbReference type="Proteomes" id="UP000318307">
    <property type="component" value="Unassembled WGS sequence"/>
</dbReference>
<keyword evidence="1" id="KW-0813">Transport</keyword>
<dbReference type="InterPro" id="IPR017871">
    <property type="entry name" value="ABC_transporter-like_CS"/>
</dbReference>
<dbReference type="Pfam" id="PF00005">
    <property type="entry name" value="ABC_tran"/>
    <property type="match status" value="1"/>
</dbReference>
<keyword evidence="2" id="KW-0547">Nucleotide-binding</keyword>
<feature type="domain" description="ABC transporter" evidence="6">
    <location>
        <begin position="4"/>
        <end position="238"/>
    </location>
</feature>